<sequence>MNGHSIPHLHSTSAPRVCPFAAKHGYCAPQKGDSRSVCPALNTMANHGYLPRNGDDVSLLDVICALQECYGLTWFLAAFLAIGGYVLLHWWPWRVFRLEEIGKHGAVEHDASLVHEDARGRPLAPTRIHPHLVTALADETLAAYAEDSHESRDAVVWTSYHAARARVRREKESPPLDAVHAEIARGEIAIMLCVWEYALGEPCDELRGIPLAWWLKFLAEERLPEGVVGHGVRRRVGILDVVRKSGEIRSGMEYIRQVRS</sequence>
<dbReference type="SUPFAM" id="SSF47571">
    <property type="entry name" value="Cloroperoxidase"/>
    <property type="match status" value="1"/>
</dbReference>
<keyword evidence="4" id="KW-0479">Metal-binding</keyword>
<accession>D8QAD1</accession>
<keyword evidence="2" id="KW-0575">Peroxidase</keyword>
<dbReference type="OrthoDB" id="407298at2759"/>
<dbReference type="InterPro" id="IPR000028">
    <property type="entry name" value="Chloroperoxidase"/>
</dbReference>
<evidence type="ECO:0000259" key="9">
    <source>
        <dbReference type="PROSITE" id="PS51405"/>
    </source>
</evidence>
<keyword evidence="6" id="KW-0408">Iron</keyword>
<name>D8QAD1_SCHCM</name>
<dbReference type="PROSITE" id="PS51405">
    <property type="entry name" value="HEME_HALOPEROXIDASE"/>
    <property type="match status" value="1"/>
</dbReference>
<keyword evidence="5" id="KW-0560">Oxidoreductase</keyword>
<dbReference type="Pfam" id="PF01328">
    <property type="entry name" value="Peroxidase_2"/>
    <property type="match status" value="1"/>
</dbReference>
<protein>
    <recommendedName>
        <fullName evidence="9">Heme haloperoxidase family profile domain-containing protein</fullName>
    </recommendedName>
</protein>
<reference evidence="10 11" key="1">
    <citation type="journal article" date="2010" name="Nat. Biotechnol.">
        <title>Genome sequence of the model mushroom Schizophyllum commune.</title>
        <authorList>
            <person name="Ohm R.A."/>
            <person name="de Jong J.F."/>
            <person name="Lugones L.G."/>
            <person name="Aerts A."/>
            <person name="Kothe E."/>
            <person name="Stajich J.E."/>
            <person name="de Vries R.P."/>
            <person name="Record E."/>
            <person name="Levasseur A."/>
            <person name="Baker S.E."/>
            <person name="Bartholomew K.A."/>
            <person name="Coutinho P.M."/>
            <person name="Erdmann S."/>
            <person name="Fowler T.J."/>
            <person name="Gathman A.C."/>
            <person name="Lombard V."/>
            <person name="Henrissat B."/>
            <person name="Knabe N."/>
            <person name="Kuees U."/>
            <person name="Lilly W.W."/>
            <person name="Lindquist E."/>
            <person name="Lucas S."/>
            <person name="Magnuson J.K."/>
            <person name="Piumi F."/>
            <person name="Raudaskoski M."/>
            <person name="Salamov A."/>
            <person name="Schmutz J."/>
            <person name="Schwarze F.W.M.R."/>
            <person name="vanKuyk P.A."/>
            <person name="Horton J.S."/>
            <person name="Grigoriev I.V."/>
            <person name="Woesten H.A.B."/>
        </authorList>
    </citation>
    <scope>NUCLEOTIDE SEQUENCE [LARGE SCALE GENOMIC DNA]</scope>
    <source>
        <strain evidence="11">H4-8 / FGSC 9210</strain>
    </source>
</reference>
<evidence type="ECO:0000256" key="1">
    <source>
        <dbReference type="ARBA" id="ARBA00001970"/>
    </source>
</evidence>
<evidence type="ECO:0000256" key="7">
    <source>
        <dbReference type="ARBA" id="ARBA00025795"/>
    </source>
</evidence>
<dbReference type="KEGG" id="scm:SCHCO_02507628"/>
<dbReference type="GeneID" id="9592456"/>
<evidence type="ECO:0000256" key="8">
    <source>
        <dbReference type="SAM" id="Phobius"/>
    </source>
</evidence>
<dbReference type="OMA" id="VSAYDIH"/>
<feature type="domain" description="Heme haloperoxidase family profile" evidence="9">
    <location>
        <begin position="22"/>
        <end position="243"/>
    </location>
</feature>
<dbReference type="GO" id="GO:0004601">
    <property type="term" value="F:peroxidase activity"/>
    <property type="evidence" value="ECO:0007669"/>
    <property type="project" value="UniProtKB-KW"/>
</dbReference>
<dbReference type="Proteomes" id="UP000007431">
    <property type="component" value="Unassembled WGS sequence"/>
</dbReference>
<evidence type="ECO:0000256" key="2">
    <source>
        <dbReference type="ARBA" id="ARBA00022559"/>
    </source>
</evidence>
<gene>
    <name evidence="10" type="ORF">SCHCODRAFT_57566</name>
</gene>
<keyword evidence="8" id="KW-0472">Membrane</keyword>
<evidence type="ECO:0000256" key="3">
    <source>
        <dbReference type="ARBA" id="ARBA00022617"/>
    </source>
</evidence>
<evidence type="ECO:0000313" key="11">
    <source>
        <dbReference type="Proteomes" id="UP000007431"/>
    </source>
</evidence>
<dbReference type="RefSeq" id="XP_003030281.1">
    <property type="nucleotide sequence ID" value="XM_003030235.1"/>
</dbReference>
<dbReference type="eggNOG" id="ENOG502SP9D">
    <property type="taxonomic scope" value="Eukaryota"/>
</dbReference>
<keyword evidence="8" id="KW-0812">Transmembrane</keyword>
<dbReference type="VEuPathDB" id="FungiDB:SCHCODRAFT_02507628"/>
<evidence type="ECO:0000256" key="6">
    <source>
        <dbReference type="ARBA" id="ARBA00023004"/>
    </source>
</evidence>
<keyword evidence="11" id="KW-1185">Reference proteome</keyword>
<dbReference type="InterPro" id="IPR036851">
    <property type="entry name" value="Chloroperoxidase-like_sf"/>
</dbReference>
<evidence type="ECO:0000256" key="4">
    <source>
        <dbReference type="ARBA" id="ARBA00022723"/>
    </source>
</evidence>
<comment type="similarity">
    <text evidence="7">Belongs to the chloroperoxidase family.</text>
</comment>
<comment type="cofactor">
    <cofactor evidence="1">
        <name>heme b</name>
        <dbReference type="ChEBI" id="CHEBI:60344"/>
    </cofactor>
</comment>
<dbReference type="PANTHER" id="PTHR33577:SF9">
    <property type="entry name" value="PEROXIDASE STCC"/>
    <property type="match status" value="1"/>
</dbReference>
<dbReference type="GO" id="GO:0046872">
    <property type="term" value="F:metal ion binding"/>
    <property type="evidence" value="ECO:0007669"/>
    <property type="project" value="UniProtKB-KW"/>
</dbReference>
<dbReference type="InParanoid" id="D8QAD1"/>
<dbReference type="Gene3D" id="1.10.489.10">
    <property type="entry name" value="Chloroperoxidase-like"/>
    <property type="match status" value="1"/>
</dbReference>
<dbReference type="PANTHER" id="PTHR33577">
    <property type="entry name" value="STERIGMATOCYSTIN BIOSYNTHESIS PEROXIDASE STCC-RELATED"/>
    <property type="match status" value="1"/>
</dbReference>
<evidence type="ECO:0000313" key="10">
    <source>
        <dbReference type="EMBL" id="EFI95378.1"/>
    </source>
</evidence>
<organism evidence="11">
    <name type="scientific">Schizophyllum commune (strain H4-8 / FGSC 9210)</name>
    <name type="common">Split gill fungus</name>
    <dbReference type="NCBI Taxonomy" id="578458"/>
    <lineage>
        <taxon>Eukaryota</taxon>
        <taxon>Fungi</taxon>
        <taxon>Dikarya</taxon>
        <taxon>Basidiomycota</taxon>
        <taxon>Agaricomycotina</taxon>
        <taxon>Agaricomycetes</taxon>
        <taxon>Agaricomycetidae</taxon>
        <taxon>Agaricales</taxon>
        <taxon>Schizophyllaceae</taxon>
        <taxon>Schizophyllum</taxon>
    </lineage>
</organism>
<dbReference type="HOGENOM" id="CLU_050230_5_1_1"/>
<keyword evidence="3" id="KW-0349">Heme</keyword>
<dbReference type="AlphaFoldDB" id="D8QAD1"/>
<feature type="transmembrane region" description="Helical" evidence="8">
    <location>
        <begin position="72"/>
        <end position="91"/>
    </location>
</feature>
<evidence type="ECO:0000256" key="5">
    <source>
        <dbReference type="ARBA" id="ARBA00023002"/>
    </source>
</evidence>
<keyword evidence="8" id="KW-1133">Transmembrane helix</keyword>
<dbReference type="EMBL" id="GL377308">
    <property type="protein sequence ID" value="EFI95378.1"/>
    <property type="molecule type" value="Genomic_DNA"/>
</dbReference>
<proteinExistence type="inferred from homology"/>